<keyword evidence="1" id="KW-1133">Transmembrane helix</keyword>
<dbReference type="PANTHER" id="PTHR34220">
    <property type="entry name" value="SENSOR HISTIDINE KINASE YPDA"/>
    <property type="match status" value="1"/>
</dbReference>
<accession>A0A2U2PM46</accession>
<evidence type="ECO:0000259" key="2">
    <source>
        <dbReference type="Pfam" id="PF02518"/>
    </source>
</evidence>
<evidence type="ECO:0000256" key="1">
    <source>
        <dbReference type="SAM" id="Phobius"/>
    </source>
</evidence>
<feature type="domain" description="Signal transduction histidine kinase internal region" evidence="3">
    <location>
        <begin position="166"/>
        <end position="245"/>
    </location>
</feature>
<feature type="transmembrane region" description="Helical" evidence="1">
    <location>
        <begin position="47"/>
        <end position="68"/>
    </location>
</feature>
<reference evidence="4 5" key="1">
    <citation type="submission" date="2018-04" db="EMBL/GenBank/DDBJ databases">
        <title>Pedobacter chongqingensis sp. nov., isolated from a rottenly hemp rope.</title>
        <authorList>
            <person name="Cai Y."/>
        </authorList>
    </citation>
    <scope>NUCLEOTIDE SEQUENCE [LARGE SCALE GENOMIC DNA]</scope>
    <source>
        <strain evidence="4 5">FJ4-8</strain>
    </source>
</reference>
<gene>
    <name evidence="4" type="ORF">DDR33_00580</name>
</gene>
<dbReference type="RefSeq" id="WP_109413817.1">
    <property type="nucleotide sequence ID" value="NZ_QEAS01000001.1"/>
</dbReference>
<evidence type="ECO:0000259" key="3">
    <source>
        <dbReference type="Pfam" id="PF06580"/>
    </source>
</evidence>
<dbReference type="GO" id="GO:0000155">
    <property type="term" value="F:phosphorelay sensor kinase activity"/>
    <property type="evidence" value="ECO:0007669"/>
    <property type="project" value="InterPro"/>
</dbReference>
<dbReference type="InterPro" id="IPR010559">
    <property type="entry name" value="Sig_transdc_His_kin_internal"/>
</dbReference>
<dbReference type="InterPro" id="IPR003594">
    <property type="entry name" value="HATPase_dom"/>
</dbReference>
<keyword evidence="5" id="KW-1185">Reference proteome</keyword>
<dbReference type="AlphaFoldDB" id="A0A2U2PM46"/>
<feature type="transmembrane region" description="Helical" evidence="1">
    <location>
        <begin position="12"/>
        <end position="35"/>
    </location>
</feature>
<keyword evidence="1" id="KW-0812">Transmembrane</keyword>
<comment type="caution">
    <text evidence="4">The sequence shown here is derived from an EMBL/GenBank/DDBJ whole genome shotgun (WGS) entry which is preliminary data.</text>
</comment>
<dbReference type="Proteomes" id="UP000245647">
    <property type="component" value="Unassembled WGS sequence"/>
</dbReference>
<sequence>MRERGAKYTHKGWLITNVNNLLGGIVIGVLISLFISALRGKLVEPRMFFSTIIFSVMISLCVMNAILIAQSLLKLRYDRISFIIVFYVACLLGMAAGTELSFFILSFTHGVPYYFFHPQDMLFSALVVIIICTIRFVHHSQRASLQNQIKQKELDMMRLTQLKTQAELATLHARINPHFLYNALNSIASLIHHDPDKAESMTLKLSKLFRYSINHNSEDMVQIRDEMETGITYLDIEKIRFGDRINFNLDVDDELMNARIPRFLIQPLVENALKHGLKNTAEKGELTIRIRRQGESVEIAVADNGTPFPDELQTGYGLQSTYDKLSLLYGDNYQVSITNEPVKQIKILIPLRYE</sequence>
<dbReference type="SUPFAM" id="SSF55874">
    <property type="entry name" value="ATPase domain of HSP90 chaperone/DNA topoisomerase II/histidine kinase"/>
    <property type="match status" value="1"/>
</dbReference>
<name>A0A2U2PM46_9SPHI</name>
<dbReference type="EMBL" id="QEAS01000001">
    <property type="protein sequence ID" value="PWG82398.1"/>
    <property type="molecule type" value="Genomic_DNA"/>
</dbReference>
<dbReference type="InterPro" id="IPR036890">
    <property type="entry name" value="HATPase_C_sf"/>
</dbReference>
<feature type="transmembrane region" description="Helical" evidence="1">
    <location>
        <begin position="80"/>
        <end position="109"/>
    </location>
</feature>
<evidence type="ECO:0000313" key="4">
    <source>
        <dbReference type="EMBL" id="PWG82398.1"/>
    </source>
</evidence>
<proteinExistence type="predicted"/>
<dbReference type="Pfam" id="PF06580">
    <property type="entry name" value="His_kinase"/>
    <property type="match status" value="1"/>
</dbReference>
<dbReference type="GO" id="GO:0016020">
    <property type="term" value="C:membrane"/>
    <property type="evidence" value="ECO:0007669"/>
    <property type="project" value="InterPro"/>
</dbReference>
<dbReference type="InterPro" id="IPR050640">
    <property type="entry name" value="Bact_2-comp_sensor_kinase"/>
</dbReference>
<organism evidence="4 5">
    <name type="scientific">Pararcticibacter amylolyticus</name>
    <dbReference type="NCBI Taxonomy" id="2173175"/>
    <lineage>
        <taxon>Bacteria</taxon>
        <taxon>Pseudomonadati</taxon>
        <taxon>Bacteroidota</taxon>
        <taxon>Sphingobacteriia</taxon>
        <taxon>Sphingobacteriales</taxon>
        <taxon>Sphingobacteriaceae</taxon>
        <taxon>Pararcticibacter</taxon>
    </lineage>
</organism>
<feature type="domain" description="Histidine kinase/HSP90-like ATPase" evidence="2">
    <location>
        <begin position="263"/>
        <end position="314"/>
    </location>
</feature>
<evidence type="ECO:0000313" key="5">
    <source>
        <dbReference type="Proteomes" id="UP000245647"/>
    </source>
</evidence>
<dbReference type="Gene3D" id="3.30.565.10">
    <property type="entry name" value="Histidine kinase-like ATPase, C-terminal domain"/>
    <property type="match status" value="1"/>
</dbReference>
<dbReference type="Pfam" id="PF02518">
    <property type="entry name" value="HATPase_c"/>
    <property type="match status" value="1"/>
</dbReference>
<dbReference type="PANTHER" id="PTHR34220:SF7">
    <property type="entry name" value="SENSOR HISTIDINE KINASE YPDA"/>
    <property type="match status" value="1"/>
</dbReference>
<dbReference type="OrthoDB" id="9792992at2"/>
<keyword evidence="1" id="KW-0472">Membrane</keyword>
<feature type="transmembrane region" description="Helical" evidence="1">
    <location>
        <begin position="121"/>
        <end position="138"/>
    </location>
</feature>
<protein>
    <submittedName>
        <fullName evidence="4">Uncharacterized protein</fullName>
    </submittedName>
</protein>